<evidence type="ECO:0000256" key="3">
    <source>
        <dbReference type="ARBA" id="ARBA00022679"/>
    </source>
</evidence>
<evidence type="ECO:0000256" key="11">
    <source>
        <dbReference type="PROSITE-ProRule" id="PRU10141"/>
    </source>
</evidence>
<comment type="subunit">
    <text evidence="7">May form a complex composed of at least the catalytic subunit CRK2 and a cyclin.</text>
</comment>
<dbReference type="SUPFAM" id="SSF56112">
    <property type="entry name" value="Protein kinase-like (PK-like)"/>
    <property type="match status" value="1"/>
</dbReference>
<evidence type="ECO:0000256" key="9">
    <source>
        <dbReference type="ARBA" id="ARBA00041902"/>
    </source>
</evidence>
<dbReference type="PROSITE" id="PS50011">
    <property type="entry name" value="PROTEIN_KINASE_DOM"/>
    <property type="match status" value="1"/>
</dbReference>
<evidence type="ECO:0000256" key="7">
    <source>
        <dbReference type="ARBA" id="ARBA00038543"/>
    </source>
</evidence>
<feature type="compositionally biased region" description="Basic and acidic residues" evidence="13">
    <location>
        <begin position="32"/>
        <end position="61"/>
    </location>
</feature>
<dbReference type="GO" id="GO:0005634">
    <property type="term" value="C:nucleus"/>
    <property type="evidence" value="ECO:0007669"/>
    <property type="project" value="TreeGrafter"/>
</dbReference>
<dbReference type="InterPro" id="IPR017441">
    <property type="entry name" value="Protein_kinase_ATP_BS"/>
</dbReference>
<dbReference type="Proteomes" id="UP000019763">
    <property type="component" value="Unassembled WGS sequence"/>
</dbReference>
<dbReference type="InterPro" id="IPR011009">
    <property type="entry name" value="Kinase-like_dom_sf"/>
</dbReference>
<dbReference type="InterPro" id="IPR008271">
    <property type="entry name" value="Ser/Thr_kinase_AS"/>
</dbReference>
<comment type="similarity">
    <text evidence="1">Belongs to the protein kinase superfamily. CMGC Ser/Thr protein kinase family. CDC2/CDKX subfamily.</text>
</comment>
<proteinExistence type="inferred from homology"/>
<sequence>MDCILGSGYGVYLTVPTSDNDVVNAGELKTDKFKGEKPTNEKRLKDEMLKNENLKDVKDEVMNDDPSIQGEQPPISAPLTKPSPDLTARNGPSIDKPCADKSPAGKSPGMLGDNDEALRIEEAIRADEAMKGEEDSTESLYSRVMSQQANYITMSDIILVRLVGRGAFGEVWLAQDLKHDRFIALKKYYYGEDRDGFNKACLREISLLRMLADHPNIVSFYGVLFTLPIRYGDSTVPYPLSDEECRRTFDPRVEDSQAVRASVWLAFEFAPFDLNAYIRSREEVSQCLSASEVKFIARGMLQALAHCHAQGVLHRDVKSANILLDWSGRVKLADFGLARRASPPRVGVCLDDVLALPMDPACERDPRLTNRVVTLWYRSPELLLGAREYTAAADMWSAGCLVYEMLTSKPLFNGSTEEAMIEQLFGKLGVPQEKDWPGCTQLPLYNAIPAHLFGASGHGSEWLQQKTAASGGPEAWSFLSTLLTLNPQQRITAADAVNHPWLTSTTTTQLRVNMENGIKCNSVSVRKERERLLTVQKNGVTRHLHTGKTLKPSPWYARRTNELANNTKRLQDEIKTKREQLHQLTNTIRTHRTHARLQPQPATADSLEEGEIN</sequence>
<evidence type="ECO:0000256" key="5">
    <source>
        <dbReference type="ARBA" id="ARBA00022777"/>
    </source>
</evidence>
<evidence type="ECO:0000256" key="12">
    <source>
        <dbReference type="SAM" id="Coils"/>
    </source>
</evidence>
<evidence type="ECO:0000259" key="14">
    <source>
        <dbReference type="PROSITE" id="PS50011"/>
    </source>
</evidence>
<dbReference type="GO" id="GO:0005524">
    <property type="term" value="F:ATP binding"/>
    <property type="evidence" value="ECO:0007669"/>
    <property type="project" value="UniProtKB-UniRule"/>
</dbReference>
<evidence type="ECO:0000256" key="2">
    <source>
        <dbReference type="ARBA" id="ARBA00022527"/>
    </source>
</evidence>
<dbReference type="EMBL" id="AFNH02000059">
    <property type="protein sequence ID" value="EZG87171.1"/>
    <property type="molecule type" value="Genomic_DNA"/>
</dbReference>
<keyword evidence="3 15" id="KW-0808">Transferase</keyword>
<evidence type="ECO:0000256" key="6">
    <source>
        <dbReference type="ARBA" id="ARBA00022840"/>
    </source>
</evidence>
<evidence type="ECO:0000256" key="8">
    <source>
        <dbReference type="ARBA" id="ARBA00039612"/>
    </source>
</evidence>
<dbReference type="InterPro" id="IPR000719">
    <property type="entry name" value="Prot_kinase_dom"/>
</dbReference>
<dbReference type="PROSITE" id="PS00107">
    <property type="entry name" value="PROTEIN_KINASE_ATP"/>
    <property type="match status" value="1"/>
</dbReference>
<dbReference type="Pfam" id="PF00069">
    <property type="entry name" value="Pkinase"/>
    <property type="match status" value="1"/>
</dbReference>
<feature type="region of interest" description="Disordered" evidence="13">
    <location>
        <begin position="32"/>
        <end position="113"/>
    </location>
</feature>
<feature type="domain" description="Protein kinase" evidence="14">
    <location>
        <begin position="157"/>
        <end position="502"/>
    </location>
</feature>
<dbReference type="SMART" id="SM00220">
    <property type="entry name" value="S_TKc"/>
    <property type="match status" value="1"/>
</dbReference>
<organism evidence="15 16">
    <name type="scientific">Gregarina niphandrodes</name>
    <name type="common">Septate eugregarine</name>
    <dbReference type="NCBI Taxonomy" id="110365"/>
    <lineage>
        <taxon>Eukaryota</taxon>
        <taxon>Sar</taxon>
        <taxon>Alveolata</taxon>
        <taxon>Apicomplexa</taxon>
        <taxon>Conoidasida</taxon>
        <taxon>Gregarinasina</taxon>
        <taxon>Eugregarinorida</taxon>
        <taxon>Gregarinidae</taxon>
        <taxon>Gregarina</taxon>
    </lineage>
</organism>
<keyword evidence="2" id="KW-0723">Serine/threonine-protein kinase</keyword>
<dbReference type="InterPro" id="IPR050108">
    <property type="entry name" value="CDK"/>
</dbReference>
<dbReference type="PANTHER" id="PTHR24056">
    <property type="entry name" value="CELL DIVISION PROTEIN KINASE"/>
    <property type="match status" value="1"/>
</dbReference>
<dbReference type="PANTHER" id="PTHR24056:SF546">
    <property type="entry name" value="CYCLIN-DEPENDENT KINASE 12"/>
    <property type="match status" value="1"/>
</dbReference>
<dbReference type="Gene3D" id="3.30.200.20">
    <property type="entry name" value="Phosphorylase Kinase, domain 1"/>
    <property type="match status" value="1"/>
</dbReference>
<gene>
    <name evidence="15" type="ORF">GNI_007860</name>
</gene>
<evidence type="ECO:0000256" key="1">
    <source>
        <dbReference type="ARBA" id="ARBA00006485"/>
    </source>
</evidence>
<feature type="region of interest" description="Disordered" evidence="13">
    <location>
        <begin position="592"/>
        <end position="613"/>
    </location>
</feature>
<evidence type="ECO:0000313" key="15">
    <source>
        <dbReference type="EMBL" id="EZG87171.1"/>
    </source>
</evidence>
<keyword evidence="16" id="KW-1185">Reference proteome</keyword>
<name>A0A023BD24_GRENI</name>
<dbReference type="GO" id="GO:0032968">
    <property type="term" value="P:positive regulation of transcription elongation by RNA polymerase II"/>
    <property type="evidence" value="ECO:0007669"/>
    <property type="project" value="TreeGrafter"/>
</dbReference>
<dbReference type="AlphaFoldDB" id="A0A023BD24"/>
<dbReference type="eggNOG" id="KOG0663">
    <property type="taxonomic scope" value="Eukaryota"/>
</dbReference>
<dbReference type="Gene3D" id="1.10.510.10">
    <property type="entry name" value="Transferase(Phosphotransferase) domain 1"/>
    <property type="match status" value="1"/>
</dbReference>
<dbReference type="VEuPathDB" id="CryptoDB:GNI_007860"/>
<keyword evidence="5 15" id="KW-0418">Kinase</keyword>
<dbReference type="OrthoDB" id="387075at2759"/>
<accession>A0A023BD24</accession>
<feature type="coiled-coil region" evidence="12">
    <location>
        <begin position="560"/>
        <end position="587"/>
    </location>
</feature>
<keyword evidence="4 11" id="KW-0547">Nucleotide-binding</keyword>
<comment type="caution">
    <text evidence="15">The sequence shown here is derived from an EMBL/GenBank/DDBJ whole genome shotgun (WGS) entry which is preliminary data.</text>
</comment>
<evidence type="ECO:0000313" key="16">
    <source>
        <dbReference type="Proteomes" id="UP000019763"/>
    </source>
</evidence>
<dbReference type="PROSITE" id="PS00108">
    <property type="entry name" value="PROTEIN_KINASE_ST"/>
    <property type="match status" value="1"/>
</dbReference>
<evidence type="ECO:0000256" key="13">
    <source>
        <dbReference type="SAM" id="MobiDB-lite"/>
    </source>
</evidence>
<dbReference type="GO" id="GO:0008353">
    <property type="term" value="F:RNA polymerase II CTD heptapeptide repeat kinase activity"/>
    <property type="evidence" value="ECO:0007669"/>
    <property type="project" value="TreeGrafter"/>
</dbReference>
<dbReference type="GO" id="GO:0000307">
    <property type="term" value="C:cyclin-dependent protein kinase holoenzyme complex"/>
    <property type="evidence" value="ECO:0007669"/>
    <property type="project" value="TreeGrafter"/>
</dbReference>
<evidence type="ECO:0000256" key="10">
    <source>
        <dbReference type="ARBA" id="ARBA00042858"/>
    </source>
</evidence>
<feature type="binding site" evidence="11">
    <location>
        <position position="186"/>
    </location>
    <ligand>
        <name>ATP</name>
        <dbReference type="ChEBI" id="CHEBI:30616"/>
    </ligand>
</feature>
<dbReference type="RefSeq" id="XP_011128690.1">
    <property type="nucleotide sequence ID" value="XM_011130388.1"/>
</dbReference>
<protein>
    <recommendedName>
        <fullName evidence="8">Cyclin-dependent kinase 2 homolog</fullName>
    </recommendedName>
    <alternativeName>
        <fullName evidence="9">Cell division control protein 2 homolog</fullName>
    </alternativeName>
    <alternativeName>
        <fullName evidence="10">cdc2-related kinase 2</fullName>
    </alternativeName>
</protein>
<evidence type="ECO:0000256" key="4">
    <source>
        <dbReference type="ARBA" id="ARBA00022741"/>
    </source>
</evidence>
<keyword evidence="12" id="KW-0175">Coiled coil</keyword>
<reference evidence="15" key="1">
    <citation type="submission" date="2013-12" db="EMBL/GenBank/DDBJ databases">
        <authorList>
            <person name="Omoto C.K."/>
            <person name="Sibley D."/>
            <person name="Venepally P."/>
            <person name="Hadjithomas M."/>
            <person name="Karamycheva S."/>
            <person name="Brunk B."/>
            <person name="Roos D."/>
            <person name="Caler E."/>
            <person name="Lorenzi H."/>
        </authorList>
    </citation>
    <scope>NUCLEOTIDE SEQUENCE</scope>
</reference>
<keyword evidence="6 11" id="KW-0067">ATP-binding</keyword>
<dbReference type="GeneID" id="22910553"/>
<dbReference type="FunFam" id="1.10.510.10:FF:000624">
    <property type="entry name" value="Mitogen-activated protein kinase"/>
    <property type="match status" value="1"/>
</dbReference>